<sequence length="314" mass="34042">MATKILGMTALTKLVDKTKKYVNDKKLINVMEGTSAEGGYSAVIGGQGVVPGVCSVSLGGYSNAVNGERAVAIGGWSLLCNGYNTVCGKNNLEPTAGYHSHNNGDGFIVGNGTLSSRSNAFRAAYSGDVYAMKSINGTGADYAELREWSDGNPDNEDRCGLFVCFDGEKIRLANSEDPKDLLGVISGNPCIVGNNYDDQWSGKYKKDVFGRLLTEHVTWEEERDDNGNIITPAGEGDVYILSEDYDPSQSYIPRKDRPEWGYMGTHGELVVIDDGTCEAKGRCKPNNEAKATAAEDGFYVLERIDDNHIKIFVR</sequence>
<keyword evidence="3" id="KW-1185">Reference proteome</keyword>
<dbReference type="Gene3D" id="4.10.80.40">
    <property type="entry name" value="succinate dehydrogenase protein domain"/>
    <property type="match status" value="1"/>
</dbReference>
<name>A0A2K9NYV5_9FIRM</name>
<organism evidence="2 3">
    <name type="scientific">Monoglobus pectinilyticus</name>
    <dbReference type="NCBI Taxonomy" id="1981510"/>
    <lineage>
        <taxon>Bacteria</taxon>
        <taxon>Bacillati</taxon>
        <taxon>Bacillota</taxon>
        <taxon>Clostridia</taxon>
        <taxon>Monoglobales</taxon>
        <taxon>Monoglobaceae</taxon>
        <taxon>Monoglobus</taxon>
    </lineage>
</organism>
<dbReference type="Gene3D" id="2.40.300.10">
    <property type="entry name" value="Head decoration protein D"/>
    <property type="match status" value="1"/>
</dbReference>
<protein>
    <submittedName>
        <fullName evidence="2">Pre-neck appendage protein</fullName>
    </submittedName>
</protein>
<gene>
    <name evidence="2" type="ORF">B9O19_00029</name>
</gene>
<dbReference type="GeneID" id="98061462"/>
<dbReference type="KEGG" id="mpec:B9O19_00029"/>
<reference evidence="2 3" key="1">
    <citation type="submission" date="2017-04" db="EMBL/GenBank/DDBJ databases">
        <title>Monoglobus pectinilyticus 14 draft genome.</title>
        <authorList>
            <person name="Kim C."/>
            <person name="Rosendale D.I."/>
            <person name="Kelly W.J."/>
            <person name="Tannock G.W."/>
            <person name="Patchett M.L."/>
            <person name="Jordens J.Z."/>
        </authorList>
    </citation>
    <scope>NUCLEOTIDE SEQUENCE [LARGE SCALE GENOMIC DNA]</scope>
    <source>
        <strain evidence="2 3">14</strain>
    </source>
</reference>
<dbReference type="SUPFAM" id="SSF101967">
    <property type="entry name" value="Adhesin YadA, collagen-binding domain"/>
    <property type="match status" value="1"/>
</dbReference>
<dbReference type="InterPro" id="IPR011049">
    <property type="entry name" value="Serralysin-like_metalloprot_C"/>
</dbReference>
<proteinExistence type="predicted"/>
<dbReference type="InterPro" id="IPR021865">
    <property type="entry name" value="Peptidase_G2"/>
</dbReference>
<dbReference type="RefSeq" id="WP_102364574.1">
    <property type="nucleotide sequence ID" value="NZ_CP020991.1"/>
</dbReference>
<dbReference type="Pfam" id="PF11962">
    <property type="entry name" value="Peptidase_G2"/>
    <property type="match status" value="1"/>
</dbReference>
<dbReference type="OrthoDB" id="2942004at2"/>
<dbReference type="Proteomes" id="UP000235589">
    <property type="component" value="Chromosome"/>
</dbReference>
<accession>A0A2K9NYV5</accession>
<dbReference type="AlphaFoldDB" id="A0A2K9NYV5"/>
<evidence type="ECO:0000313" key="3">
    <source>
        <dbReference type="Proteomes" id="UP000235589"/>
    </source>
</evidence>
<feature type="domain" description="Peptidase G2 IMC autoproteolytic cleavage" evidence="1">
    <location>
        <begin position="124"/>
        <end position="305"/>
    </location>
</feature>
<dbReference type="EMBL" id="CP020991">
    <property type="protein sequence ID" value="AUO18216.1"/>
    <property type="molecule type" value="Genomic_DNA"/>
</dbReference>
<evidence type="ECO:0000259" key="1">
    <source>
        <dbReference type="Pfam" id="PF11962"/>
    </source>
</evidence>
<evidence type="ECO:0000313" key="2">
    <source>
        <dbReference type="EMBL" id="AUO18216.1"/>
    </source>
</evidence>